<dbReference type="EMBL" id="CAJJDN010000050">
    <property type="protein sequence ID" value="CAD8086927.1"/>
    <property type="molecule type" value="Genomic_DNA"/>
</dbReference>
<evidence type="ECO:0000313" key="1">
    <source>
        <dbReference type="EMBL" id="CAD8086927.1"/>
    </source>
</evidence>
<accession>A0A8S1N106</accession>
<dbReference type="OrthoDB" id="293691at2759"/>
<name>A0A8S1N106_9CILI</name>
<keyword evidence="2" id="KW-1185">Reference proteome</keyword>
<gene>
    <name evidence="1" type="ORF">PSON_ATCC_30995.1.T0500260</name>
</gene>
<comment type="caution">
    <text evidence="1">The sequence shown here is derived from an EMBL/GenBank/DDBJ whole genome shotgun (WGS) entry which is preliminary data.</text>
</comment>
<organism evidence="1 2">
    <name type="scientific">Paramecium sonneborni</name>
    <dbReference type="NCBI Taxonomy" id="65129"/>
    <lineage>
        <taxon>Eukaryota</taxon>
        <taxon>Sar</taxon>
        <taxon>Alveolata</taxon>
        <taxon>Ciliophora</taxon>
        <taxon>Intramacronucleata</taxon>
        <taxon>Oligohymenophorea</taxon>
        <taxon>Peniculida</taxon>
        <taxon>Parameciidae</taxon>
        <taxon>Paramecium</taxon>
    </lineage>
</organism>
<evidence type="ECO:0000313" key="2">
    <source>
        <dbReference type="Proteomes" id="UP000692954"/>
    </source>
</evidence>
<dbReference type="Proteomes" id="UP000692954">
    <property type="component" value="Unassembled WGS sequence"/>
</dbReference>
<sequence length="417" mass="49469">MNEKDTLSLLHTKRERMAQMHSQQIRNKIFEVKRKQFVRSKGVQEISKMLQDYQFLNEGFISLLNLLEEDQDDINFAYLLYYWGILDDLVEVLHNYRQLTELQLIDLTKIIAFIVQSNDASHYFINTKAPQILEILLANHNNLLIIEHCILILGNLEKYEINNYFLNTVIPRLKNYLYNFKPLPVQCLVNFSWMIKNRNLPQQDEIQKELILLQNEEILFEAIQYLDTLNIDANLMGYLIMNFDLINDVSQDQPKQLLNLICQNLNKENAIKEITNLLNKCMQMGKLIILQFAFKLAQNYMIQSGLPYFNEIVEKKVIQLLIIFNQDITKHQGLLRSMMQYLETFHIMYPESRFSVEFYKRLLDTIQISHLRLLSIVMTRNLEFIKNIANIGVHKKRLQELANKSNEAKELLKQIYL</sequence>
<dbReference type="AlphaFoldDB" id="A0A8S1N106"/>
<proteinExistence type="predicted"/>
<reference evidence="1" key="1">
    <citation type="submission" date="2021-01" db="EMBL/GenBank/DDBJ databases">
        <authorList>
            <consortium name="Genoscope - CEA"/>
            <person name="William W."/>
        </authorList>
    </citation>
    <scope>NUCLEOTIDE SEQUENCE</scope>
</reference>
<protein>
    <submittedName>
        <fullName evidence="1">Uncharacterized protein</fullName>
    </submittedName>
</protein>